<name>A0A0Q1DMH9_9FLAO</name>
<evidence type="ECO:0000313" key="2">
    <source>
        <dbReference type="Proteomes" id="UP000050827"/>
    </source>
</evidence>
<dbReference type="RefSeq" id="WP_055394808.1">
    <property type="nucleotide sequence ID" value="NZ_LCTZ01000002.1"/>
</dbReference>
<dbReference type="Proteomes" id="UP000050827">
    <property type="component" value="Unassembled WGS sequence"/>
</dbReference>
<gene>
    <name evidence="1" type="ORF">AAY42_10145</name>
</gene>
<accession>A0A0Q1DMH9</accession>
<organism evidence="1 2">
    <name type="scientific">Flagellimonas eckloniae</name>
    <dbReference type="NCBI Taxonomy" id="346185"/>
    <lineage>
        <taxon>Bacteria</taxon>
        <taxon>Pseudomonadati</taxon>
        <taxon>Bacteroidota</taxon>
        <taxon>Flavobacteriia</taxon>
        <taxon>Flavobacteriales</taxon>
        <taxon>Flavobacteriaceae</taxon>
        <taxon>Flagellimonas</taxon>
    </lineage>
</organism>
<reference evidence="1 2" key="1">
    <citation type="submission" date="2015-04" db="EMBL/GenBank/DDBJ databases">
        <title>Complete genome of flavobacterium.</title>
        <authorList>
            <person name="Kwon Y.M."/>
            <person name="Kim S.-J."/>
        </authorList>
    </citation>
    <scope>NUCLEOTIDE SEQUENCE [LARGE SCALE GENOMIC DNA]</scope>
    <source>
        <strain evidence="1 2">DK169</strain>
    </source>
</reference>
<evidence type="ECO:0000313" key="1">
    <source>
        <dbReference type="EMBL" id="KQC30197.1"/>
    </source>
</evidence>
<keyword evidence="2" id="KW-1185">Reference proteome</keyword>
<protein>
    <submittedName>
        <fullName evidence="1">Uncharacterized protein</fullName>
    </submittedName>
</protein>
<proteinExistence type="predicted"/>
<sequence>MEPIKIELNLEKLKAINGELAELNFEPSSIRLINVKRSILRQVGKKLMKKQIDVYPSNKTFKFKLEYYEADQLESCLRMSIVDLGHREEHYHTLRMVADEINQKLA</sequence>
<comment type="caution">
    <text evidence="1">The sequence shown here is derived from an EMBL/GenBank/DDBJ whole genome shotgun (WGS) entry which is preliminary data.</text>
</comment>
<dbReference type="AlphaFoldDB" id="A0A0Q1DMH9"/>
<dbReference type="OrthoDB" id="1273894at2"/>
<dbReference type="EMBL" id="LCTZ01000002">
    <property type="protein sequence ID" value="KQC30197.1"/>
    <property type="molecule type" value="Genomic_DNA"/>
</dbReference>
<dbReference type="STRING" id="346185.AAY42_10145"/>